<accession>A0ABN1WNR5</accession>
<organism evidence="3 4">
    <name type="scientific">Prauserella halophila</name>
    <dbReference type="NCBI Taxonomy" id="185641"/>
    <lineage>
        <taxon>Bacteria</taxon>
        <taxon>Bacillati</taxon>
        <taxon>Actinomycetota</taxon>
        <taxon>Actinomycetes</taxon>
        <taxon>Pseudonocardiales</taxon>
        <taxon>Pseudonocardiaceae</taxon>
        <taxon>Prauserella</taxon>
    </lineage>
</organism>
<reference evidence="3 4" key="1">
    <citation type="journal article" date="2019" name="Int. J. Syst. Evol. Microbiol.">
        <title>The Global Catalogue of Microorganisms (GCM) 10K type strain sequencing project: providing services to taxonomists for standard genome sequencing and annotation.</title>
        <authorList>
            <consortium name="The Broad Institute Genomics Platform"/>
            <consortium name="The Broad Institute Genome Sequencing Center for Infectious Disease"/>
            <person name="Wu L."/>
            <person name="Ma J."/>
        </authorList>
    </citation>
    <scope>NUCLEOTIDE SEQUENCE [LARGE SCALE GENOMIC DNA]</scope>
    <source>
        <strain evidence="3 4">JCM 13023</strain>
    </source>
</reference>
<dbReference type="PANTHER" id="PTHR43669">
    <property type="entry name" value="5-KETO-D-GLUCONATE 5-REDUCTASE"/>
    <property type="match status" value="1"/>
</dbReference>
<keyword evidence="4" id="KW-1185">Reference proteome</keyword>
<comment type="caution">
    <text evidence="3">The sequence shown here is derived from an EMBL/GenBank/DDBJ whole genome shotgun (WGS) entry which is preliminary data.</text>
</comment>
<evidence type="ECO:0000313" key="3">
    <source>
        <dbReference type="EMBL" id="GAA1252885.1"/>
    </source>
</evidence>
<evidence type="ECO:0000256" key="1">
    <source>
        <dbReference type="ARBA" id="ARBA00006484"/>
    </source>
</evidence>
<dbReference type="Pfam" id="PF00106">
    <property type="entry name" value="adh_short"/>
    <property type="match status" value="1"/>
</dbReference>
<evidence type="ECO:0000256" key="2">
    <source>
        <dbReference type="ARBA" id="ARBA00023002"/>
    </source>
</evidence>
<sequence length="106" mass="10733">MGRGGATVDGVNTTTALVTGANKGIGKEIARRLVADGWTVHVGSRDVERARTAVDEIGGGAVPLQLDVTDPGSVADAARVVTNAFLPAFGARHIRASSTSPAGPDR</sequence>
<proteinExistence type="inferred from homology"/>
<dbReference type="EMBL" id="BAAALN010000019">
    <property type="protein sequence ID" value="GAA1252885.1"/>
    <property type="molecule type" value="Genomic_DNA"/>
</dbReference>
<evidence type="ECO:0000313" key="4">
    <source>
        <dbReference type="Proteomes" id="UP001500653"/>
    </source>
</evidence>
<dbReference type="Proteomes" id="UP001500653">
    <property type="component" value="Unassembled WGS sequence"/>
</dbReference>
<gene>
    <name evidence="3" type="ORF">GCM10009676_44860</name>
</gene>
<name>A0ABN1WNR5_9PSEU</name>
<dbReference type="InterPro" id="IPR002347">
    <property type="entry name" value="SDR_fam"/>
</dbReference>
<dbReference type="Gene3D" id="3.40.50.720">
    <property type="entry name" value="NAD(P)-binding Rossmann-like Domain"/>
    <property type="match status" value="1"/>
</dbReference>
<evidence type="ECO:0008006" key="5">
    <source>
        <dbReference type="Google" id="ProtNLM"/>
    </source>
</evidence>
<protein>
    <recommendedName>
        <fullName evidence="5">Short subunit dehydrogenase</fullName>
    </recommendedName>
</protein>
<dbReference type="SUPFAM" id="SSF51735">
    <property type="entry name" value="NAD(P)-binding Rossmann-fold domains"/>
    <property type="match status" value="1"/>
</dbReference>
<dbReference type="PANTHER" id="PTHR43669:SF3">
    <property type="entry name" value="ALCOHOL DEHYDROGENASE, PUTATIVE (AFU_ORTHOLOGUE AFUA_3G03445)-RELATED"/>
    <property type="match status" value="1"/>
</dbReference>
<keyword evidence="2" id="KW-0560">Oxidoreductase</keyword>
<dbReference type="InterPro" id="IPR036291">
    <property type="entry name" value="NAD(P)-bd_dom_sf"/>
</dbReference>
<comment type="similarity">
    <text evidence="1">Belongs to the short-chain dehydrogenases/reductases (SDR) family.</text>
</comment>